<protein>
    <submittedName>
        <fullName evidence="2">RNA polymerase sigma-32 factor</fullName>
    </submittedName>
</protein>
<evidence type="ECO:0000313" key="2">
    <source>
        <dbReference type="EMBL" id="MBB5685245.1"/>
    </source>
</evidence>
<keyword evidence="3" id="KW-1185">Reference proteome</keyword>
<gene>
    <name evidence="2" type="ORF">FHS49_001253</name>
</gene>
<sequence>MSKITIALESAVALVIANKPKDGEKQTARQRVDTDRAFAHILKLIAPRIRHFIRQYGLAAHWDDAEQVCAIGVHRAIQGYDPEKAQFTTFVNWQIRGELQGLRFRLMTDQRPSAKKVDATTVSLHATTRGPEGEETSLESLIEDESATALTEAAAADYLASSAMKSLVDSYIDHLRTTAIGQLKRRPRPRTPARPCEIGGGMASRPRTALHNIDPEELLKLDLRLKRNREIVESRLFELPGSDVIEDDAGITKERVRQIAKRAAKTIGELAGSDPKFQLMANYRKIGMIRRKTPKTETETMMDGEMPLCVILPEPQHNGRLLPMLSEAQMLDMAIADRGHLAGPQSNMRH</sequence>
<proteinExistence type="predicted"/>
<dbReference type="Gene3D" id="1.10.1740.10">
    <property type="match status" value="1"/>
</dbReference>
<accession>A0A7W9AGL4</accession>
<comment type="caution">
    <text evidence="2">The sequence shown here is derived from an EMBL/GenBank/DDBJ whole genome shotgun (WGS) entry which is preliminary data.</text>
</comment>
<organism evidence="2 3">
    <name type="scientific">Sphingobium boeckii</name>
    <dbReference type="NCBI Taxonomy" id="1082345"/>
    <lineage>
        <taxon>Bacteria</taxon>
        <taxon>Pseudomonadati</taxon>
        <taxon>Pseudomonadota</taxon>
        <taxon>Alphaproteobacteria</taxon>
        <taxon>Sphingomonadales</taxon>
        <taxon>Sphingomonadaceae</taxon>
        <taxon>Sphingobium</taxon>
    </lineage>
</organism>
<evidence type="ECO:0000313" key="3">
    <source>
        <dbReference type="Proteomes" id="UP000549617"/>
    </source>
</evidence>
<dbReference type="EMBL" id="JACIJC010000002">
    <property type="protein sequence ID" value="MBB5685245.1"/>
    <property type="molecule type" value="Genomic_DNA"/>
</dbReference>
<evidence type="ECO:0000256" key="1">
    <source>
        <dbReference type="SAM" id="MobiDB-lite"/>
    </source>
</evidence>
<reference evidence="2 3" key="1">
    <citation type="submission" date="2020-08" db="EMBL/GenBank/DDBJ databases">
        <title>Genomic Encyclopedia of Type Strains, Phase IV (KMG-IV): sequencing the most valuable type-strain genomes for metagenomic binning, comparative biology and taxonomic classification.</title>
        <authorList>
            <person name="Goeker M."/>
        </authorList>
    </citation>
    <scope>NUCLEOTIDE SEQUENCE [LARGE SCALE GENOMIC DNA]</scope>
    <source>
        <strain evidence="2 3">DSM 25079</strain>
    </source>
</reference>
<dbReference type="RefSeq" id="WP_184016443.1">
    <property type="nucleotide sequence ID" value="NZ_JACIJC010000002.1"/>
</dbReference>
<dbReference type="AlphaFoldDB" id="A0A7W9AGL4"/>
<dbReference type="GO" id="GO:0003700">
    <property type="term" value="F:DNA-binding transcription factor activity"/>
    <property type="evidence" value="ECO:0007669"/>
    <property type="project" value="InterPro"/>
</dbReference>
<dbReference type="GO" id="GO:0006352">
    <property type="term" value="P:DNA-templated transcription initiation"/>
    <property type="evidence" value="ECO:0007669"/>
    <property type="project" value="InterPro"/>
</dbReference>
<dbReference type="SUPFAM" id="SSF88946">
    <property type="entry name" value="Sigma2 domain of RNA polymerase sigma factors"/>
    <property type="match status" value="1"/>
</dbReference>
<dbReference type="InterPro" id="IPR013325">
    <property type="entry name" value="RNA_pol_sigma_r2"/>
</dbReference>
<name>A0A7W9AGL4_9SPHN</name>
<dbReference type="Proteomes" id="UP000549617">
    <property type="component" value="Unassembled WGS sequence"/>
</dbReference>
<feature type="region of interest" description="Disordered" evidence="1">
    <location>
        <begin position="183"/>
        <end position="207"/>
    </location>
</feature>